<dbReference type="Pfam" id="PF00226">
    <property type="entry name" value="DnaJ"/>
    <property type="match status" value="1"/>
</dbReference>
<sequence length="267" mass="30375">MATTPTTDYYEFLQISPHADADTIHRVYRFLAARLHPDNKVTGHAENFQLLKKAYDVLSNPVTRSAYDASRGYETPPPFSATVDFMDQLDGEVNRRLAVLAVLYFRRRTSPNFPEVSLAEIEERMGFPRDYLDFTMWYLAKKGYISRADNAQFTLSAEGVDYIEEQRVNMPILNKLLTSGSGPSPRAKWTNPEPVVVRTGAESGNGTYSASAQKEIVLPATTDRLTDRRMGKQDRRIGAPDLRTKKVERRFNLPERRVHTGDRRLGN</sequence>
<dbReference type="PANTHER" id="PTHR43908">
    <property type="entry name" value="AT29763P-RELATED"/>
    <property type="match status" value="1"/>
</dbReference>
<dbReference type="PROSITE" id="PS50076">
    <property type="entry name" value="DNAJ_2"/>
    <property type="match status" value="1"/>
</dbReference>
<reference evidence="3" key="1">
    <citation type="submission" date="2018-02" db="EMBL/GenBank/DDBJ databases">
        <authorList>
            <person name="Hausmann B."/>
        </authorList>
    </citation>
    <scope>NUCLEOTIDE SEQUENCE [LARGE SCALE GENOMIC DNA]</scope>
    <source>
        <strain evidence="3">Peat soil MAG SbA5</strain>
    </source>
</reference>
<gene>
    <name evidence="2" type="ORF">SBA5_290046</name>
</gene>
<protein>
    <submittedName>
        <fullName evidence="2">Heat shock protein DnaJ domain protein (Modular protein)</fullName>
    </submittedName>
</protein>
<dbReference type="InterPro" id="IPR051100">
    <property type="entry name" value="DnaJ_subfamily_B/C"/>
</dbReference>
<dbReference type="InterPro" id="IPR036869">
    <property type="entry name" value="J_dom_sf"/>
</dbReference>
<dbReference type="GO" id="GO:0030544">
    <property type="term" value="F:Hsp70 protein binding"/>
    <property type="evidence" value="ECO:0007669"/>
    <property type="project" value="TreeGrafter"/>
</dbReference>
<evidence type="ECO:0000313" key="3">
    <source>
        <dbReference type="Proteomes" id="UP000239735"/>
    </source>
</evidence>
<dbReference type="InterPro" id="IPR018253">
    <property type="entry name" value="DnaJ_domain_CS"/>
</dbReference>
<proteinExistence type="predicted"/>
<dbReference type="PROSITE" id="PS00636">
    <property type="entry name" value="DNAJ_1"/>
    <property type="match status" value="1"/>
</dbReference>
<dbReference type="EMBL" id="OKRB01000085">
    <property type="protein sequence ID" value="SPE20192.1"/>
    <property type="molecule type" value="Genomic_DNA"/>
</dbReference>
<dbReference type="GO" id="GO:0071218">
    <property type="term" value="P:cellular response to misfolded protein"/>
    <property type="evidence" value="ECO:0007669"/>
    <property type="project" value="TreeGrafter"/>
</dbReference>
<evidence type="ECO:0000259" key="1">
    <source>
        <dbReference type="PROSITE" id="PS50076"/>
    </source>
</evidence>
<dbReference type="Proteomes" id="UP000239735">
    <property type="component" value="Unassembled WGS sequence"/>
</dbReference>
<accession>A0A2N9LA77</accession>
<feature type="domain" description="J" evidence="1">
    <location>
        <begin position="8"/>
        <end position="71"/>
    </location>
</feature>
<dbReference type="AlphaFoldDB" id="A0A2N9LA77"/>
<dbReference type="OrthoDB" id="9779889at2"/>
<dbReference type="PANTHER" id="PTHR43908:SF3">
    <property type="entry name" value="AT29763P-RELATED"/>
    <property type="match status" value="1"/>
</dbReference>
<dbReference type="CDD" id="cd06257">
    <property type="entry name" value="DnaJ"/>
    <property type="match status" value="1"/>
</dbReference>
<dbReference type="InterPro" id="IPR001623">
    <property type="entry name" value="DnaJ_domain"/>
</dbReference>
<name>A0A2N9LA77_9BACT</name>
<dbReference type="SMART" id="SM00271">
    <property type="entry name" value="DnaJ"/>
    <property type="match status" value="1"/>
</dbReference>
<dbReference type="Gene3D" id="1.10.287.110">
    <property type="entry name" value="DnaJ domain"/>
    <property type="match status" value="1"/>
</dbReference>
<keyword evidence="2" id="KW-0346">Stress response</keyword>
<organism evidence="2 3">
    <name type="scientific">Candidatus Sulfuritelmatomonas gaucii</name>
    <dbReference type="NCBI Taxonomy" id="2043161"/>
    <lineage>
        <taxon>Bacteria</taxon>
        <taxon>Pseudomonadati</taxon>
        <taxon>Acidobacteriota</taxon>
        <taxon>Terriglobia</taxon>
        <taxon>Terriglobales</taxon>
        <taxon>Acidobacteriaceae</taxon>
        <taxon>Candidatus Sulfuritelmatomonas</taxon>
    </lineage>
</organism>
<evidence type="ECO:0000313" key="2">
    <source>
        <dbReference type="EMBL" id="SPE20192.1"/>
    </source>
</evidence>
<dbReference type="SUPFAM" id="SSF46565">
    <property type="entry name" value="Chaperone J-domain"/>
    <property type="match status" value="1"/>
</dbReference>